<dbReference type="Proteomes" id="UP000694569">
    <property type="component" value="Unplaced"/>
</dbReference>
<dbReference type="Ensembl" id="ENSLLET00000051373.1">
    <property type="protein sequence ID" value="ENSLLEP00000049449.1"/>
    <property type="gene ID" value="ENSLLEG00000031127.1"/>
</dbReference>
<dbReference type="AlphaFoldDB" id="A0A8C5RA20"/>
<organism evidence="1 2">
    <name type="scientific">Leptobrachium leishanense</name>
    <name type="common">Leishan spiny toad</name>
    <dbReference type="NCBI Taxonomy" id="445787"/>
    <lineage>
        <taxon>Eukaryota</taxon>
        <taxon>Metazoa</taxon>
        <taxon>Chordata</taxon>
        <taxon>Craniata</taxon>
        <taxon>Vertebrata</taxon>
        <taxon>Euteleostomi</taxon>
        <taxon>Amphibia</taxon>
        <taxon>Batrachia</taxon>
        <taxon>Anura</taxon>
        <taxon>Pelobatoidea</taxon>
        <taxon>Megophryidae</taxon>
        <taxon>Leptobrachium</taxon>
    </lineage>
</organism>
<protein>
    <submittedName>
        <fullName evidence="1">Uncharacterized protein</fullName>
    </submittedName>
</protein>
<reference evidence="1" key="2">
    <citation type="submission" date="2025-09" db="UniProtKB">
        <authorList>
            <consortium name="Ensembl"/>
        </authorList>
    </citation>
    <scope>IDENTIFICATION</scope>
</reference>
<keyword evidence="2" id="KW-1185">Reference proteome</keyword>
<evidence type="ECO:0000313" key="1">
    <source>
        <dbReference type="Ensembl" id="ENSLLEP00000049449.1"/>
    </source>
</evidence>
<evidence type="ECO:0000313" key="2">
    <source>
        <dbReference type="Proteomes" id="UP000694569"/>
    </source>
</evidence>
<sequence>MSMQVNDKFPSSANVYCCTEFIFSGVHNGFF</sequence>
<name>A0A8C5RA20_9ANUR</name>
<proteinExistence type="predicted"/>
<accession>A0A8C5RA20</accession>
<reference evidence="1" key="1">
    <citation type="submission" date="2025-08" db="UniProtKB">
        <authorList>
            <consortium name="Ensembl"/>
        </authorList>
    </citation>
    <scope>IDENTIFICATION</scope>
</reference>